<dbReference type="InterPro" id="IPR002110">
    <property type="entry name" value="Ankyrin_rpt"/>
</dbReference>
<evidence type="ECO:0000313" key="4">
    <source>
        <dbReference type="EMBL" id="VDP93397.1"/>
    </source>
</evidence>
<dbReference type="Proteomes" id="UP000272942">
    <property type="component" value="Unassembled WGS sequence"/>
</dbReference>
<dbReference type="SUPFAM" id="SSF48403">
    <property type="entry name" value="Ankyrin repeat"/>
    <property type="match status" value="1"/>
</dbReference>
<keyword evidence="1" id="KW-0677">Repeat</keyword>
<name>A0A183BA90_9TREM</name>
<dbReference type="PROSITE" id="PS50297">
    <property type="entry name" value="ANK_REP_REGION"/>
    <property type="match status" value="2"/>
</dbReference>
<organism evidence="6">
    <name type="scientific">Echinostoma caproni</name>
    <dbReference type="NCBI Taxonomy" id="27848"/>
    <lineage>
        <taxon>Eukaryota</taxon>
        <taxon>Metazoa</taxon>
        <taxon>Spiralia</taxon>
        <taxon>Lophotrochozoa</taxon>
        <taxon>Platyhelminthes</taxon>
        <taxon>Trematoda</taxon>
        <taxon>Digenea</taxon>
        <taxon>Plagiorchiida</taxon>
        <taxon>Echinostomata</taxon>
        <taxon>Echinostomatoidea</taxon>
        <taxon>Echinostomatidae</taxon>
        <taxon>Echinostoma</taxon>
    </lineage>
</organism>
<evidence type="ECO:0000256" key="1">
    <source>
        <dbReference type="ARBA" id="ARBA00022737"/>
    </source>
</evidence>
<accession>A0A183BA90</accession>
<dbReference type="InterPro" id="IPR036770">
    <property type="entry name" value="Ankyrin_rpt-contain_sf"/>
</dbReference>
<reference evidence="6" key="1">
    <citation type="submission" date="2016-06" db="UniProtKB">
        <authorList>
            <consortium name="WormBaseParasite"/>
        </authorList>
    </citation>
    <scope>IDENTIFICATION</scope>
</reference>
<feature type="repeat" description="ANK" evidence="3">
    <location>
        <begin position="1"/>
        <end position="31"/>
    </location>
</feature>
<dbReference type="Gene3D" id="1.25.40.20">
    <property type="entry name" value="Ankyrin repeat-containing domain"/>
    <property type="match status" value="1"/>
</dbReference>
<dbReference type="Pfam" id="PF12796">
    <property type="entry name" value="Ank_2"/>
    <property type="match status" value="1"/>
</dbReference>
<sequence length="212" mass="23795">MTPLDQACFKGNREVVEYLLKNGADVNSRHHKQGYTSLMFAALAGHMEVTKLLLQHGARSNYTNKLGRTACQMASFVGRQIFLVLGTDLIKHSTCTEQCILLCWSTVVSVLEDLMAKYFTPHQTHEALALKFHLLACCIRRAGQYYDNVSQTISEAPDKRINSGADSNKLSEQLRGLIREFLRGTDPHGLPLGMCLSNAFGEKNWYGSFHHF</sequence>
<dbReference type="WBParaSite" id="ECPE_0001616801-mRNA-1">
    <property type="protein sequence ID" value="ECPE_0001616801-mRNA-1"/>
    <property type="gene ID" value="ECPE_0001616801"/>
</dbReference>
<evidence type="ECO:0000256" key="3">
    <source>
        <dbReference type="PROSITE-ProRule" id="PRU00023"/>
    </source>
</evidence>
<protein>
    <submittedName>
        <fullName evidence="6">ANK_REP_REGION domain-containing protein</fullName>
    </submittedName>
</protein>
<dbReference type="OrthoDB" id="10257049at2759"/>
<feature type="repeat" description="ANK" evidence="3">
    <location>
        <begin position="33"/>
        <end position="65"/>
    </location>
</feature>
<dbReference type="PANTHER" id="PTHR24171">
    <property type="entry name" value="ANKYRIN REPEAT DOMAIN-CONTAINING PROTEIN 39-RELATED"/>
    <property type="match status" value="1"/>
</dbReference>
<evidence type="ECO:0000256" key="2">
    <source>
        <dbReference type="ARBA" id="ARBA00023043"/>
    </source>
</evidence>
<gene>
    <name evidence="4" type="ORF">ECPE_LOCUS16125</name>
</gene>
<keyword evidence="2 3" id="KW-0040">ANK repeat</keyword>
<keyword evidence="5" id="KW-1185">Reference proteome</keyword>
<dbReference type="PROSITE" id="PS50088">
    <property type="entry name" value="ANK_REPEAT"/>
    <property type="match status" value="2"/>
</dbReference>
<reference evidence="4 5" key="2">
    <citation type="submission" date="2018-11" db="EMBL/GenBank/DDBJ databases">
        <authorList>
            <consortium name="Pathogen Informatics"/>
        </authorList>
    </citation>
    <scope>NUCLEOTIDE SEQUENCE [LARGE SCALE GENOMIC DNA]</scope>
    <source>
        <strain evidence="4 5">Egypt</strain>
    </source>
</reference>
<dbReference type="AlphaFoldDB" id="A0A183BA90"/>
<dbReference type="EMBL" id="UZAN01063056">
    <property type="protein sequence ID" value="VDP93397.1"/>
    <property type="molecule type" value="Genomic_DNA"/>
</dbReference>
<proteinExistence type="predicted"/>
<dbReference type="SMART" id="SM00248">
    <property type="entry name" value="ANK"/>
    <property type="match status" value="2"/>
</dbReference>
<evidence type="ECO:0000313" key="5">
    <source>
        <dbReference type="Proteomes" id="UP000272942"/>
    </source>
</evidence>
<evidence type="ECO:0000313" key="6">
    <source>
        <dbReference type="WBParaSite" id="ECPE_0001616801-mRNA-1"/>
    </source>
</evidence>